<reference evidence="1" key="1">
    <citation type="submission" date="2021-02" db="EMBL/GenBank/DDBJ databases">
        <authorList>
            <person name="Nowell W R."/>
        </authorList>
    </citation>
    <scope>NUCLEOTIDE SEQUENCE</scope>
</reference>
<sequence length="31" mass="3513">MLTDRMKKDKKVGAVSSRIHPIGSGPLIWYQ</sequence>
<evidence type="ECO:0000313" key="2">
    <source>
        <dbReference type="Proteomes" id="UP000676336"/>
    </source>
</evidence>
<comment type="caution">
    <text evidence="1">The sequence shown here is derived from an EMBL/GenBank/DDBJ whole genome shotgun (WGS) entry which is preliminary data.</text>
</comment>
<dbReference type="Proteomes" id="UP000676336">
    <property type="component" value="Unassembled WGS sequence"/>
</dbReference>
<name>A0A8S3EAJ1_9BILA</name>
<organism evidence="1 2">
    <name type="scientific">Rotaria magnacalcarata</name>
    <dbReference type="NCBI Taxonomy" id="392030"/>
    <lineage>
        <taxon>Eukaryota</taxon>
        <taxon>Metazoa</taxon>
        <taxon>Spiralia</taxon>
        <taxon>Gnathifera</taxon>
        <taxon>Rotifera</taxon>
        <taxon>Eurotatoria</taxon>
        <taxon>Bdelloidea</taxon>
        <taxon>Philodinida</taxon>
        <taxon>Philodinidae</taxon>
        <taxon>Rotaria</taxon>
    </lineage>
</organism>
<dbReference type="EMBL" id="CAJOBI010226935">
    <property type="protein sequence ID" value="CAF5055330.1"/>
    <property type="molecule type" value="Genomic_DNA"/>
</dbReference>
<dbReference type="AlphaFoldDB" id="A0A8S3EAJ1"/>
<evidence type="ECO:0000313" key="1">
    <source>
        <dbReference type="EMBL" id="CAF5055330.1"/>
    </source>
</evidence>
<gene>
    <name evidence="1" type="ORF">SMN809_LOCUS59441</name>
</gene>
<accession>A0A8S3EAJ1</accession>
<proteinExistence type="predicted"/>
<feature type="non-terminal residue" evidence="1">
    <location>
        <position position="31"/>
    </location>
</feature>
<protein>
    <submittedName>
        <fullName evidence="1">Uncharacterized protein</fullName>
    </submittedName>
</protein>